<dbReference type="KEGG" id="oau:120437688"/>
<dbReference type="SMART" id="SM00409">
    <property type="entry name" value="IG"/>
    <property type="match status" value="2"/>
</dbReference>
<feature type="chain" id="PRO_5044211885" description="Ig-like domain-containing protein" evidence="5">
    <location>
        <begin position="28"/>
        <end position="313"/>
    </location>
</feature>
<evidence type="ECO:0000259" key="6">
    <source>
        <dbReference type="PROSITE" id="PS50835"/>
    </source>
</evidence>
<evidence type="ECO:0000256" key="3">
    <source>
        <dbReference type="SAM" id="MobiDB-lite"/>
    </source>
</evidence>
<protein>
    <recommendedName>
        <fullName evidence="6">Ig-like domain-containing protein</fullName>
    </recommendedName>
</protein>
<dbReference type="Pfam" id="PF13895">
    <property type="entry name" value="Ig_2"/>
    <property type="match status" value="1"/>
</dbReference>
<gene>
    <name evidence="7" type="primary">LOC120437688</name>
</gene>
<dbReference type="Gene3D" id="2.60.40.10">
    <property type="entry name" value="Immunoglobulins"/>
    <property type="match status" value="2"/>
</dbReference>
<evidence type="ECO:0000313" key="8">
    <source>
        <dbReference type="Proteomes" id="UP000472276"/>
    </source>
</evidence>
<keyword evidence="2" id="KW-1015">Disulfide bond</keyword>
<dbReference type="Proteomes" id="UP000472276">
    <property type="component" value="Unassembled WGS sequence"/>
</dbReference>
<feature type="transmembrane region" description="Helical" evidence="4">
    <location>
        <begin position="214"/>
        <end position="234"/>
    </location>
</feature>
<dbReference type="InterPro" id="IPR007110">
    <property type="entry name" value="Ig-like_dom"/>
</dbReference>
<dbReference type="InterPro" id="IPR050488">
    <property type="entry name" value="Ig_Fc_receptor"/>
</dbReference>
<dbReference type="GO" id="GO:0004888">
    <property type="term" value="F:transmembrane signaling receptor activity"/>
    <property type="evidence" value="ECO:0007669"/>
    <property type="project" value="TreeGrafter"/>
</dbReference>
<dbReference type="GO" id="GO:0009897">
    <property type="term" value="C:external side of plasma membrane"/>
    <property type="evidence" value="ECO:0007669"/>
    <property type="project" value="TreeGrafter"/>
</dbReference>
<keyword evidence="4" id="KW-1133">Transmembrane helix</keyword>
<evidence type="ECO:0000313" key="7">
    <source>
        <dbReference type="Ensembl" id="ENSOABP00000071910.1"/>
    </source>
</evidence>
<dbReference type="Ensembl" id="ENSOABT00000079123.1">
    <property type="protein sequence ID" value="ENSOABP00000071910.1"/>
    <property type="gene ID" value="ENSOABG00000038394.1"/>
</dbReference>
<dbReference type="InterPro" id="IPR013783">
    <property type="entry name" value="Ig-like_fold"/>
</dbReference>
<evidence type="ECO:0000256" key="1">
    <source>
        <dbReference type="ARBA" id="ARBA00022729"/>
    </source>
</evidence>
<evidence type="ECO:0000256" key="5">
    <source>
        <dbReference type="SAM" id="SignalP"/>
    </source>
</evidence>
<organism evidence="7 8">
    <name type="scientific">Oreochromis aureus</name>
    <name type="common">Israeli tilapia</name>
    <name type="synonym">Chromis aureus</name>
    <dbReference type="NCBI Taxonomy" id="47969"/>
    <lineage>
        <taxon>Eukaryota</taxon>
        <taxon>Metazoa</taxon>
        <taxon>Chordata</taxon>
        <taxon>Craniata</taxon>
        <taxon>Vertebrata</taxon>
        <taxon>Euteleostomi</taxon>
        <taxon>Actinopterygii</taxon>
        <taxon>Neopterygii</taxon>
        <taxon>Teleostei</taxon>
        <taxon>Neoteleostei</taxon>
        <taxon>Acanthomorphata</taxon>
        <taxon>Ovalentaria</taxon>
        <taxon>Cichlomorphae</taxon>
        <taxon>Cichliformes</taxon>
        <taxon>Cichlidae</taxon>
        <taxon>African cichlids</taxon>
        <taxon>Pseudocrenilabrinae</taxon>
        <taxon>Oreochromini</taxon>
        <taxon>Oreochromis</taxon>
    </lineage>
</organism>
<feature type="signal peptide" evidence="5">
    <location>
        <begin position="1"/>
        <end position="27"/>
    </location>
</feature>
<dbReference type="GO" id="GO:0006955">
    <property type="term" value="P:immune response"/>
    <property type="evidence" value="ECO:0007669"/>
    <property type="project" value="TreeGrafter"/>
</dbReference>
<keyword evidence="8" id="KW-1185">Reference proteome</keyword>
<dbReference type="PANTHER" id="PTHR11481:SF64">
    <property type="entry name" value="FC RECEPTOR-LIKE PROTEIN 4"/>
    <property type="match status" value="1"/>
</dbReference>
<feature type="region of interest" description="Disordered" evidence="3">
    <location>
        <begin position="263"/>
        <end position="282"/>
    </location>
</feature>
<dbReference type="PANTHER" id="PTHR11481">
    <property type="entry name" value="IMMUNOGLOBULIN FC RECEPTOR"/>
    <property type="match status" value="1"/>
</dbReference>
<keyword evidence="1 5" id="KW-0732">Signal</keyword>
<reference evidence="8" key="1">
    <citation type="submission" date="2020-03" db="EMBL/GenBank/DDBJ databases">
        <title>Evolution of repeat sequences and sex chromosomes of tilapia species revealed by chromosome-level genomes.</title>
        <authorList>
            <person name="Xu L."/>
            <person name="Tao W."/>
            <person name="Wang D."/>
            <person name="Zhou Q."/>
        </authorList>
    </citation>
    <scope>NUCLEOTIDE SEQUENCE [LARGE SCALE GENOMIC DNA]</scope>
    <source>
        <strain evidence="8">Israel</strain>
    </source>
</reference>
<proteinExistence type="predicted"/>
<dbReference type="AlphaFoldDB" id="A0AAZ1XWI1"/>
<name>A0AAZ1XWI1_OREAU</name>
<evidence type="ECO:0000256" key="4">
    <source>
        <dbReference type="SAM" id="Phobius"/>
    </source>
</evidence>
<dbReference type="RefSeq" id="XP_039464141.1">
    <property type="nucleotide sequence ID" value="XM_039608207.1"/>
</dbReference>
<reference evidence="7" key="3">
    <citation type="submission" date="2025-09" db="UniProtKB">
        <authorList>
            <consortium name="Ensembl"/>
        </authorList>
    </citation>
    <scope>IDENTIFICATION</scope>
</reference>
<dbReference type="GO" id="GO:0007166">
    <property type="term" value="P:cell surface receptor signaling pathway"/>
    <property type="evidence" value="ECO:0007669"/>
    <property type="project" value="TreeGrafter"/>
</dbReference>
<dbReference type="SUPFAM" id="SSF48726">
    <property type="entry name" value="Immunoglobulin"/>
    <property type="match status" value="1"/>
</dbReference>
<dbReference type="PROSITE" id="PS50835">
    <property type="entry name" value="IG_LIKE"/>
    <property type="match status" value="1"/>
</dbReference>
<keyword evidence="4" id="KW-0472">Membrane</keyword>
<sequence length="313" mass="34987">MEVRFATIRLLINVLMLLVIVVEYSDSQTYYSGFPQVVPNRQQFFQSEPIMISCEGLNGLIGWRVMKKTKGDVRTCASTWKTSTGPCNIINAYPSTDSGEYWCEYEEKQKSNSVNITVSDLESHVILELPVYPVIEGENMALHCRKKDSNSNYTAKFYKNGISIGSSSSGNIMIPTVSKSDEGLYKCSIADTGESPESWLNIKAHGLSQPTGLIVLRSIGLISLFGTFLLSVGLPRYWKHKLSLEVQNMGIEQLPENSTLMNQQYGSRGSKKNDTLGCSANPEVPPDFHGTLDVVELSWLTRLYRAFRNTVRV</sequence>
<dbReference type="InterPro" id="IPR003599">
    <property type="entry name" value="Ig_sub"/>
</dbReference>
<reference evidence="7" key="2">
    <citation type="submission" date="2025-08" db="UniProtKB">
        <authorList>
            <consortium name="Ensembl"/>
        </authorList>
    </citation>
    <scope>IDENTIFICATION</scope>
</reference>
<accession>A0AAZ1XWI1</accession>
<keyword evidence="4" id="KW-0812">Transmembrane</keyword>
<feature type="domain" description="Ig-like" evidence="6">
    <location>
        <begin position="136"/>
        <end position="203"/>
    </location>
</feature>
<evidence type="ECO:0000256" key="2">
    <source>
        <dbReference type="ARBA" id="ARBA00023157"/>
    </source>
</evidence>
<dbReference type="GeneID" id="120437688"/>
<dbReference type="InterPro" id="IPR036179">
    <property type="entry name" value="Ig-like_dom_sf"/>
</dbReference>